<protein>
    <submittedName>
        <fullName evidence="2">Uncharacterized protein</fullName>
    </submittedName>
</protein>
<evidence type="ECO:0000313" key="2">
    <source>
        <dbReference type="EMBL" id="KAK4548839.1"/>
    </source>
</evidence>
<dbReference type="EMBL" id="JAVFHQ010000006">
    <property type="protein sequence ID" value="KAK4548839.1"/>
    <property type="molecule type" value="Genomic_DNA"/>
</dbReference>
<name>A0AAV9JTI9_9PEZI</name>
<organism evidence="2 3">
    <name type="scientific">Oleoguttula mirabilis</name>
    <dbReference type="NCBI Taxonomy" id="1507867"/>
    <lineage>
        <taxon>Eukaryota</taxon>
        <taxon>Fungi</taxon>
        <taxon>Dikarya</taxon>
        <taxon>Ascomycota</taxon>
        <taxon>Pezizomycotina</taxon>
        <taxon>Dothideomycetes</taxon>
        <taxon>Dothideomycetidae</taxon>
        <taxon>Mycosphaerellales</taxon>
        <taxon>Teratosphaeriaceae</taxon>
        <taxon>Oleoguttula</taxon>
    </lineage>
</organism>
<reference evidence="2 3" key="1">
    <citation type="submission" date="2021-11" db="EMBL/GenBank/DDBJ databases">
        <title>Black yeast isolated from Biological Soil Crust.</title>
        <authorList>
            <person name="Kurbessoian T."/>
        </authorList>
    </citation>
    <scope>NUCLEOTIDE SEQUENCE [LARGE SCALE GENOMIC DNA]</scope>
    <source>
        <strain evidence="2 3">CCFEE 5522</strain>
    </source>
</reference>
<proteinExistence type="predicted"/>
<keyword evidence="3" id="KW-1185">Reference proteome</keyword>
<gene>
    <name evidence="2" type="ORF">LTR36_008612</name>
</gene>
<dbReference type="Proteomes" id="UP001324427">
    <property type="component" value="Unassembled WGS sequence"/>
</dbReference>
<feature type="compositionally biased region" description="Basic residues" evidence="1">
    <location>
        <begin position="1"/>
        <end position="19"/>
    </location>
</feature>
<accession>A0AAV9JTI9</accession>
<feature type="region of interest" description="Disordered" evidence="1">
    <location>
        <begin position="1"/>
        <end position="21"/>
    </location>
</feature>
<evidence type="ECO:0000256" key="1">
    <source>
        <dbReference type="SAM" id="MobiDB-lite"/>
    </source>
</evidence>
<dbReference type="InterPro" id="IPR038883">
    <property type="entry name" value="AN11006-like"/>
</dbReference>
<dbReference type="PANTHER" id="PTHR42085">
    <property type="entry name" value="F-BOX DOMAIN-CONTAINING PROTEIN"/>
    <property type="match status" value="1"/>
</dbReference>
<dbReference type="AlphaFoldDB" id="A0AAV9JTI9"/>
<evidence type="ECO:0000313" key="3">
    <source>
        <dbReference type="Proteomes" id="UP001324427"/>
    </source>
</evidence>
<dbReference type="PANTHER" id="PTHR42085:SF1">
    <property type="entry name" value="F-BOX DOMAIN-CONTAINING PROTEIN"/>
    <property type="match status" value="1"/>
</dbReference>
<comment type="caution">
    <text evidence="2">The sequence shown here is derived from an EMBL/GenBank/DDBJ whole genome shotgun (WGS) entry which is preliminary data.</text>
</comment>
<sequence length="213" mass="24485">MARRYRKNPARRRREKKKAAANVSGLLPTAHAVDTPIKVRTPPSLMSLPGELRNHIYRLALLSPSRVQIRHDTVGQPGLLQTCHQIRNEAKPIYYKENEFTVTVTNFDFGLDMFFIQQCIPHTQIEVCVQLVHIGRGSWEHLLRGLKNCHEGRLGGLGYKDGQDVFWNYAARAFQMVKDLEGCPWPQVRDALDKYRLAVTEVPGKVRTAWREE</sequence>